<keyword evidence="5" id="KW-0975">Bacterial flagellum</keyword>
<evidence type="ECO:0000256" key="6">
    <source>
        <dbReference type="ARBA" id="ARBA00033074"/>
    </source>
</evidence>
<dbReference type="InterPro" id="IPR003481">
    <property type="entry name" value="FliD_N"/>
</dbReference>
<dbReference type="Proteomes" id="UP000255508">
    <property type="component" value="Unassembled WGS sequence"/>
</dbReference>
<evidence type="ECO:0000259" key="9">
    <source>
        <dbReference type="Pfam" id="PF07195"/>
    </source>
</evidence>
<evidence type="ECO:0000313" key="10">
    <source>
        <dbReference type="EMBL" id="RDH90705.1"/>
    </source>
</evidence>
<evidence type="ECO:0000256" key="2">
    <source>
        <dbReference type="ARBA" id="ARBA00009764"/>
    </source>
</evidence>
<comment type="subcellular location">
    <subcellularLocation>
        <location evidence="1">Bacterial flagellum</location>
    </subcellularLocation>
</comment>
<comment type="caution">
    <text evidence="10">The sequence shown here is derived from an EMBL/GenBank/DDBJ whole genome shotgun (WGS) entry which is preliminary data.</text>
</comment>
<dbReference type="GO" id="GO:0009421">
    <property type="term" value="C:bacterial-type flagellum filament cap"/>
    <property type="evidence" value="ECO:0007669"/>
    <property type="project" value="InterPro"/>
</dbReference>
<protein>
    <recommendedName>
        <fullName evidence="7">Filament cap protein</fullName>
    </recommendedName>
    <alternativeName>
        <fullName evidence="6">Flagellar cap protein</fullName>
    </alternativeName>
</protein>
<feature type="domain" description="Flagellar hook-associated protein 2 N-terminal" evidence="8">
    <location>
        <begin position="11"/>
        <end position="107"/>
    </location>
</feature>
<organism evidence="10 11">
    <name type="scientific">endosymbiont of Lamellibrachia luymesi</name>
    <dbReference type="NCBI Taxonomy" id="2200907"/>
    <lineage>
        <taxon>Bacteria</taxon>
        <taxon>Pseudomonadati</taxon>
        <taxon>Pseudomonadota</taxon>
        <taxon>Gammaproteobacteria</taxon>
        <taxon>sulfur-oxidizing symbionts</taxon>
    </lineage>
</organism>
<dbReference type="Pfam" id="PF02465">
    <property type="entry name" value="FliD_N"/>
    <property type="match status" value="1"/>
</dbReference>
<proteinExistence type="inferred from homology"/>
<dbReference type="EMBL" id="QFXD01000153">
    <property type="protein sequence ID" value="RDH90705.1"/>
    <property type="molecule type" value="Genomic_DNA"/>
</dbReference>
<sequence length="293" mass="30109">MPTISAPGIGSGLDVNSIVDQLMSLEQIPIQNLQSKEAGFLTQISAYGALRGSLASFQSTVDKLNGFSGIGLFSASSADEAVFTVNADNDAAAGSYDIVVQALAESHKMGSASFADSDTTTIGNAGDTMTLAIGTQSFNVDIGGKTLSQIEQAINEATDNTGISAGIIQENSGSFYLTLTSDETGVENAMSVSFADSGDNPIADPLTMVQTRAAADAQLLVDNSYTITRGSNSISDAIQGVTLELLATSVDEVALNVDKDLGAVQTTVQSFVDAYNSLRDTLSTLGSGELSGD</sequence>
<accession>A0A370DX79</accession>
<evidence type="ECO:0000313" key="11">
    <source>
        <dbReference type="Proteomes" id="UP000255508"/>
    </source>
</evidence>
<dbReference type="GO" id="GO:0007155">
    <property type="term" value="P:cell adhesion"/>
    <property type="evidence" value="ECO:0007669"/>
    <property type="project" value="InterPro"/>
</dbReference>
<evidence type="ECO:0000259" key="8">
    <source>
        <dbReference type="Pfam" id="PF02465"/>
    </source>
</evidence>
<keyword evidence="4" id="KW-0175">Coiled coil</keyword>
<comment type="similarity">
    <text evidence="2">Belongs to the FliD family.</text>
</comment>
<dbReference type="PANTHER" id="PTHR30288:SF0">
    <property type="entry name" value="FLAGELLAR HOOK-ASSOCIATED PROTEIN 2"/>
    <property type="match status" value="1"/>
</dbReference>
<feature type="domain" description="Flagellar hook-associated protein 2 C-terminal" evidence="9">
    <location>
        <begin position="214"/>
        <end position="285"/>
    </location>
</feature>
<evidence type="ECO:0000256" key="4">
    <source>
        <dbReference type="ARBA" id="ARBA00023054"/>
    </source>
</evidence>
<evidence type="ECO:0000256" key="7">
    <source>
        <dbReference type="ARBA" id="ARBA00033192"/>
    </source>
</evidence>
<dbReference type="AlphaFoldDB" id="A0A370DX79"/>
<dbReference type="InterPro" id="IPR010809">
    <property type="entry name" value="FliD_C"/>
</dbReference>
<dbReference type="InterPro" id="IPR040026">
    <property type="entry name" value="FliD"/>
</dbReference>
<dbReference type="GO" id="GO:0009424">
    <property type="term" value="C:bacterial-type flagellum hook"/>
    <property type="evidence" value="ECO:0007669"/>
    <property type="project" value="InterPro"/>
</dbReference>
<dbReference type="GO" id="GO:0071973">
    <property type="term" value="P:bacterial-type flagellum-dependent cell motility"/>
    <property type="evidence" value="ECO:0007669"/>
    <property type="project" value="TreeGrafter"/>
</dbReference>
<evidence type="ECO:0000256" key="5">
    <source>
        <dbReference type="ARBA" id="ARBA00023143"/>
    </source>
</evidence>
<name>A0A370DX79_9GAMM</name>
<evidence type="ECO:0000256" key="3">
    <source>
        <dbReference type="ARBA" id="ARBA00011255"/>
    </source>
</evidence>
<gene>
    <name evidence="10" type="ORF">DIZ79_08355</name>
</gene>
<reference evidence="10 11" key="1">
    <citation type="journal article" date="2018" name="ISME J.">
        <title>Endosymbiont genomes yield clues of tubeworm success.</title>
        <authorList>
            <person name="Li Y."/>
            <person name="Liles M.R."/>
            <person name="Halanych K.M."/>
        </authorList>
    </citation>
    <scope>NUCLEOTIDE SEQUENCE [LARGE SCALE GENOMIC DNA]</scope>
    <source>
        <strain evidence="10">A1422</strain>
    </source>
</reference>
<evidence type="ECO:0000256" key="1">
    <source>
        <dbReference type="ARBA" id="ARBA00004365"/>
    </source>
</evidence>
<dbReference type="Pfam" id="PF07195">
    <property type="entry name" value="FliD_C"/>
    <property type="match status" value="1"/>
</dbReference>
<dbReference type="PANTHER" id="PTHR30288">
    <property type="entry name" value="FLAGELLAR CAP/ASSEMBLY PROTEIN FLID"/>
    <property type="match status" value="1"/>
</dbReference>
<comment type="subunit">
    <text evidence="3">Homopentamer.</text>
</comment>